<name>A0A0E3ELA1_9CAUD</name>
<evidence type="ECO:0000313" key="5">
    <source>
        <dbReference type="Proteomes" id="UP000185279"/>
    </source>
</evidence>
<dbReference type="Proteomes" id="UP000185279">
    <property type="component" value="Segment"/>
</dbReference>
<reference evidence="4 5" key="1">
    <citation type="submission" date="2013-12" db="EMBL/GenBank/DDBJ databases">
        <title>Ecological redundancy of diverse viral populations within a natural community.</title>
        <authorList>
            <person name="Gregory A.C."/>
            <person name="LaButti K."/>
            <person name="Copeland A."/>
            <person name="Woyke T."/>
            <person name="Sullivan M.B."/>
        </authorList>
    </citation>
    <scope>NUCLEOTIDE SEQUENCE [LARGE SCALE GENOMIC DNA]</scope>
    <source>
        <strain evidence="1">Syn7803C43</strain>
        <strain evidence="2">Syn7803C98</strain>
        <strain evidence="3">Syn7803US88</strain>
    </source>
</reference>
<dbReference type="Proteomes" id="UP000185278">
    <property type="component" value="Segment"/>
</dbReference>
<accession>A0A0E3ELA1</accession>
<dbReference type="Proteomes" id="UP000185280">
    <property type="component" value="Segment"/>
</dbReference>
<protein>
    <submittedName>
        <fullName evidence="1">Uncharacterized protein</fullName>
    </submittedName>
</protein>
<proteinExistence type="predicted"/>
<dbReference type="EMBL" id="KJ019064">
    <property type="protein sequence ID" value="AIX22920.1"/>
    <property type="molecule type" value="Genomic_DNA"/>
</dbReference>
<evidence type="ECO:0000313" key="3">
    <source>
        <dbReference type="EMBL" id="AIX38152.1"/>
    </source>
</evidence>
<gene>
    <name evidence="1" type="ORF">Syn7803C43_153</name>
    <name evidence="2" type="ORF">Syn7803C98_152</name>
    <name evidence="3" type="ORF">Syn7803US88_151</name>
</gene>
<dbReference type="EMBL" id="KJ019027">
    <property type="protein sequence ID" value="AIX14548.1"/>
    <property type="molecule type" value="Genomic_DNA"/>
</dbReference>
<organism evidence="1 5">
    <name type="scientific">Synechococcus phage ACG-2014c</name>
    <dbReference type="NCBI Taxonomy" id="1079998"/>
    <lineage>
        <taxon>Viruses</taxon>
        <taxon>Duplodnaviria</taxon>
        <taxon>Heunggongvirae</taxon>
        <taxon>Uroviricota</taxon>
        <taxon>Caudoviricetes</taxon>
        <taxon>Pantevenvirales</taxon>
        <taxon>Kyanoviridae</taxon>
        <taxon>Namakavirus</taxon>
        <taxon>Namakavirus smbcm6</taxon>
    </lineage>
</organism>
<evidence type="ECO:0000313" key="1">
    <source>
        <dbReference type="EMBL" id="AIX14548.1"/>
    </source>
</evidence>
<sequence>MSVRVVRTRNGEDVICDIREVTSAEEDTKGKILGYQLINPYTLWVSDGMTAEDDDGNIHKISNPEITMVPWLPLAKEKDRLMVRYDEIVTAYETHDEVVKQYNELVGAENGQDSIDEERESD</sequence>
<evidence type="ECO:0000313" key="2">
    <source>
        <dbReference type="EMBL" id="AIX22920.1"/>
    </source>
</evidence>
<dbReference type="Gene3D" id="2.30.30.100">
    <property type="match status" value="1"/>
</dbReference>
<dbReference type="EMBL" id="KJ019128">
    <property type="protein sequence ID" value="AIX38152.1"/>
    <property type="molecule type" value="Genomic_DNA"/>
</dbReference>
<evidence type="ECO:0000313" key="4">
    <source>
        <dbReference type="Proteomes" id="UP000185278"/>
    </source>
</evidence>